<evidence type="ECO:0000256" key="5">
    <source>
        <dbReference type="ARBA" id="ARBA00023163"/>
    </source>
</evidence>
<dbReference type="Proteomes" id="UP000036932">
    <property type="component" value="Unassembled WGS sequence"/>
</dbReference>
<dbReference type="InterPro" id="IPR013249">
    <property type="entry name" value="RNA_pol_sigma70_r4_t2"/>
</dbReference>
<sequence>MNAETIEKYVQQIQEGHAEAFIPIVSEYQRQMYIYCCRLLGSEQEAEDAVQEIFLKAYKSITKYKPSVSFNAWLYKIAYHYCLNVIHRRQLSQKLGRLWKGQIFAESAEQEYLRGTFSEPLMRALVNLTVQDRSLLILYAFHDKTYAEIGEITGKSSEAIRKKITRIRMKLKDAMNKWKEEEQWETSLIQSKS</sequence>
<evidence type="ECO:0000256" key="4">
    <source>
        <dbReference type="ARBA" id="ARBA00023125"/>
    </source>
</evidence>
<gene>
    <name evidence="8" type="ORF">AM231_07890</name>
</gene>
<feature type="domain" description="RNA polymerase sigma-70 region 2" evidence="6">
    <location>
        <begin position="25"/>
        <end position="90"/>
    </location>
</feature>
<comment type="similarity">
    <text evidence="1">Belongs to the sigma-70 factor family. ECF subfamily.</text>
</comment>
<dbReference type="Gene3D" id="1.10.1740.10">
    <property type="match status" value="1"/>
</dbReference>
<dbReference type="InterPro" id="IPR013325">
    <property type="entry name" value="RNA_pol_sigma_r2"/>
</dbReference>
<proteinExistence type="inferred from homology"/>
<dbReference type="SUPFAM" id="SSF88946">
    <property type="entry name" value="Sigma2 domain of RNA polymerase sigma factors"/>
    <property type="match status" value="1"/>
</dbReference>
<feature type="domain" description="RNA polymerase sigma factor 70 region 4 type 2" evidence="7">
    <location>
        <begin position="119"/>
        <end position="171"/>
    </location>
</feature>
<dbReference type="InterPro" id="IPR039425">
    <property type="entry name" value="RNA_pol_sigma-70-like"/>
</dbReference>
<dbReference type="InterPro" id="IPR036388">
    <property type="entry name" value="WH-like_DNA-bd_sf"/>
</dbReference>
<evidence type="ECO:0000313" key="8">
    <source>
        <dbReference type="EMBL" id="KOR89094.1"/>
    </source>
</evidence>
<dbReference type="GO" id="GO:0016987">
    <property type="term" value="F:sigma factor activity"/>
    <property type="evidence" value="ECO:0007669"/>
    <property type="project" value="UniProtKB-KW"/>
</dbReference>
<dbReference type="PANTHER" id="PTHR43133">
    <property type="entry name" value="RNA POLYMERASE ECF-TYPE SIGMA FACTO"/>
    <property type="match status" value="1"/>
</dbReference>
<evidence type="ECO:0000256" key="1">
    <source>
        <dbReference type="ARBA" id="ARBA00010641"/>
    </source>
</evidence>
<evidence type="ECO:0000256" key="2">
    <source>
        <dbReference type="ARBA" id="ARBA00023015"/>
    </source>
</evidence>
<reference evidence="9" key="1">
    <citation type="submission" date="2015-08" db="EMBL/GenBank/DDBJ databases">
        <title>Genome sequencing project for genomic taxonomy and phylogenomics of Bacillus-like bacteria.</title>
        <authorList>
            <person name="Liu B."/>
            <person name="Wang J."/>
            <person name="Zhu Y."/>
            <person name="Liu G."/>
            <person name="Chen Q."/>
            <person name="Chen Z."/>
            <person name="Lan J."/>
            <person name="Che J."/>
            <person name="Ge C."/>
            <person name="Shi H."/>
            <person name="Pan Z."/>
            <person name="Liu X."/>
        </authorList>
    </citation>
    <scope>NUCLEOTIDE SEQUENCE [LARGE SCALE GENOMIC DNA]</scope>
    <source>
        <strain evidence="9">FJAT-22460</strain>
    </source>
</reference>
<dbReference type="NCBIfam" id="TIGR02937">
    <property type="entry name" value="sigma70-ECF"/>
    <property type="match status" value="1"/>
</dbReference>
<evidence type="ECO:0000313" key="9">
    <source>
        <dbReference type="Proteomes" id="UP000036932"/>
    </source>
</evidence>
<dbReference type="OrthoDB" id="2732687at2"/>
<dbReference type="Gene3D" id="1.10.10.10">
    <property type="entry name" value="Winged helix-like DNA-binding domain superfamily/Winged helix DNA-binding domain"/>
    <property type="match status" value="1"/>
</dbReference>
<dbReference type="Pfam" id="PF08281">
    <property type="entry name" value="Sigma70_r4_2"/>
    <property type="match status" value="1"/>
</dbReference>
<name>A0A0M1P4X1_9BACL</name>
<keyword evidence="2" id="KW-0805">Transcription regulation</keyword>
<organism evidence="8 9">
    <name type="scientific">Paenibacillus solani</name>
    <dbReference type="NCBI Taxonomy" id="1705565"/>
    <lineage>
        <taxon>Bacteria</taxon>
        <taxon>Bacillati</taxon>
        <taxon>Bacillota</taxon>
        <taxon>Bacilli</taxon>
        <taxon>Bacillales</taxon>
        <taxon>Paenibacillaceae</taxon>
        <taxon>Paenibacillus</taxon>
    </lineage>
</organism>
<keyword evidence="9" id="KW-1185">Reference proteome</keyword>
<keyword evidence="3" id="KW-0731">Sigma factor</keyword>
<protein>
    <submittedName>
        <fullName evidence="8">RNA polymerase subunit sigma</fullName>
    </submittedName>
</protein>
<keyword evidence="4" id="KW-0238">DNA-binding</keyword>
<comment type="caution">
    <text evidence="8">The sequence shown here is derived from an EMBL/GenBank/DDBJ whole genome shotgun (WGS) entry which is preliminary data.</text>
</comment>
<dbReference type="InterPro" id="IPR013324">
    <property type="entry name" value="RNA_pol_sigma_r3/r4-like"/>
</dbReference>
<keyword evidence="5" id="KW-0804">Transcription</keyword>
<dbReference type="GO" id="GO:0003677">
    <property type="term" value="F:DNA binding"/>
    <property type="evidence" value="ECO:0007669"/>
    <property type="project" value="UniProtKB-KW"/>
</dbReference>
<dbReference type="PATRIC" id="fig|1705565.3.peg.3504"/>
<dbReference type="AlphaFoldDB" id="A0A0M1P4X1"/>
<dbReference type="PANTHER" id="PTHR43133:SF8">
    <property type="entry name" value="RNA POLYMERASE SIGMA FACTOR HI_1459-RELATED"/>
    <property type="match status" value="1"/>
</dbReference>
<dbReference type="Pfam" id="PF04542">
    <property type="entry name" value="Sigma70_r2"/>
    <property type="match status" value="1"/>
</dbReference>
<evidence type="ECO:0000259" key="6">
    <source>
        <dbReference type="Pfam" id="PF04542"/>
    </source>
</evidence>
<evidence type="ECO:0000256" key="3">
    <source>
        <dbReference type="ARBA" id="ARBA00023082"/>
    </source>
</evidence>
<dbReference type="InterPro" id="IPR007627">
    <property type="entry name" value="RNA_pol_sigma70_r2"/>
</dbReference>
<dbReference type="GO" id="GO:0006352">
    <property type="term" value="P:DNA-templated transcription initiation"/>
    <property type="evidence" value="ECO:0007669"/>
    <property type="project" value="InterPro"/>
</dbReference>
<dbReference type="EMBL" id="LIUT01000001">
    <property type="protein sequence ID" value="KOR89094.1"/>
    <property type="molecule type" value="Genomic_DNA"/>
</dbReference>
<evidence type="ECO:0000259" key="7">
    <source>
        <dbReference type="Pfam" id="PF08281"/>
    </source>
</evidence>
<dbReference type="SUPFAM" id="SSF88659">
    <property type="entry name" value="Sigma3 and sigma4 domains of RNA polymerase sigma factors"/>
    <property type="match status" value="1"/>
</dbReference>
<accession>A0A0M1P4X1</accession>
<dbReference type="InterPro" id="IPR014284">
    <property type="entry name" value="RNA_pol_sigma-70_dom"/>
</dbReference>